<dbReference type="Pfam" id="PF02825">
    <property type="entry name" value="WWE"/>
    <property type="match status" value="1"/>
</dbReference>
<dbReference type="PROSITE" id="PS50103">
    <property type="entry name" value="ZF_C3H1"/>
    <property type="match status" value="3"/>
</dbReference>
<dbReference type="PANTHER" id="PTHR45740">
    <property type="entry name" value="POLY [ADP-RIBOSE] POLYMERASE"/>
    <property type="match status" value="1"/>
</dbReference>
<feature type="domain" description="C3H1-type" evidence="14">
    <location>
        <begin position="148"/>
        <end position="173"/>
    </location>
</feature>
<evidence type="ECO:0000256" key="4">
    <source>
        <dbReference type="ARBA" id="ARBA00022553"/>
    </source>
</evidence>
<evidence type="ECO:0000256" key="3">
    <source>
        <dbReference type="ARBA" id="ARBA00022490"/>
    </source>
</evidence>
<dbReference type="Pfam" id="PF00644">
    <property type="entry name" value="PARP"/>
    <property type="match status" value="1"/>
</dbReference>
<feature type="zinc finger region" description="C3H1-type" evidence="11">
    <location>
        <begin position="148"/>
        <end position="173"/>
    </location>
</feature>
<evidence type="ECO:0000256" key="7">
    <source>
        <dbReference type="ARBA" id="ARBA00022771"/>
    </source>
</evidence>
<dbReference type="SUPFAM" id="SSF117839">
    <property type="entry name" value="WWE domain"/>
    <property type="match status" value="1"/>
</dbReference>
<proteinExistence type="inferred from homology"/>
<dbReference type="Pfam" id="PF25261">
    <property type="entry name" value="zf-CCCH_PARP12"/>
    <property type="match status" value="1"/>
</dbReference>
<dbReference type="AlphaFoldDB" id="A0A7J6D6T7"/>
<dbReference type="PROSITE" id="PS51059">
    <property type="entry name" value="PARP_CATALYTIC"/>
    <property type="match status" value="1"/>
</dbReference>
<dbReference type="SMART" id="SM00356">
    <property type="entry name" value="ZnF_C3H1"/>
    <property type="match status" value="3"/>
</dbReference>
<evidence type="ECO:0000256" key="11">
    <source>
        <dbReference type="PROSITE-ProRule" id="PRU00723"/>
    </source>
</evidence>
<dbReference type="Gene3D" id="3.90.228.10">
    <property type="match status" value="1"/>
</dbReference>
<evidence type="ECO:0008006" key="19">
    <source>
        <dbReference type="Google" id="ProtNLM"/>
    </source>
</evidence>
<feature type="compositionally biased region" description="Low complexity" evidence="12">
    <location>
        <begin position="760"/>
        <end position="807"/>
    </location>
</feature>
<name>A0A7J6D6T7_9TELE</name>
<keyword evidence="13" id="KW-0472">Membrane</keyword>
<keyword evidence="4" id="KW-0597">Phosphoprotein</keyword>
<dbReference type="PANTHER" id="PTHR45740:SF15">
    <property type="entry name" value="ZINC FINGER CCCH TYPE DOMAIN CONTAINING 1-LIKE"/>
    <property type="match status" value="1"/>
</dbReference>
<keyword evidence="13" id="KW-1133">Transmembrane helix</keyword>
<dbReference type="SUPFAM" id="SSF56399">
    <property type="entry name" value="ADP-ribosylation"/>
    <property type="match status" value="1"/>
</dbReference>
<dbReference type="GO" id="GO:0005634">
    <property type="term" value="C:nucleus"/>
    <property type="evidence" value="ECO:0007669"/>
    <property type="project" value="UniProtKB-SubCell"/>
</dbReference>
<protein>
    <recommendedName>
        <fullName evidence="19">Poly [ADP-ribose] polymerase 12</fullName>
    </recommendedName>
</protein>
<keyword evidence="13" id="KW-0812">Transmembrane</keyword>
<evidence type="ECO:0000256" key="13">
    <source>
        <dbReference type="SAM" id="Phobius"/>
    </source>
</evidence>
<evidence type="ECO:0000256" key="10">
    <source>
        <dbReference type="ARBA" id="ARBA00024347"/>
    </source>
</evidence>
<keyword evidence="18" id="KW-1185">Reference proteome</keyword>
<gene>
    <name evidence="17" type="ORF">G5714_005206</name>
</gene>
<dbReference type="CDD" id="cd01439">
    <property type="entry name" value="TCCD_inducible_PARP_like"/>
    <property type="match status" value="1"/>
</dbReference>
<dbReference type="InterPro" id="IPR012317">
    <property type="entry name" value="Poly(ADP-ribose)pol_cat_dom"/>
</dbReference>
<dbReference type="InterPro" id="IPR051712">
    <property type="entry name" value="ARTD-AVP"/>
</dbReference>
<feature type="domain" description="PARP catalytic" evidence="16">
    <location>
        <begin position="529"/>
        <end position="742"/>
    </location>
</feature>
<dbReference type="GO" id="GO:0003950">
    <property type="term" value="F:NAD+ poly-ADP-ribosyltransferase activity"/>
    <property type="evidence" value="ECO:0007669"/>
    <property type="project" value="InterPro"/>
</dbReference>
<evidence type="ECO:0000256" key="2">
    <source>
        <dbReference type="ARBA" id="ARBA00004496"/>
    </source>
</evidence>
<evidence type="ECO:0000256" key="12">
    <source>
        <dbReference type="SAM" id="MobiDB-lite"/>
    </source>
</evidence>
<feature type="domain" description="C3H1-type" evidence="14">
    <location>
        <begin position="331"/>
        <end position="358"/>
    </location>
</feature>
<keyword evidence="6" id="KW-0677">Repeat</keyword>
<dbReference type="InterPro" id="IPR037197">
    <property type="entry name" value="WWE_dom_sf"/>
</dbReference>
<feature type="transmembrane region" description="Helical" evidence="13">
    <location>
        <begin position="12"/>
        <end position="31"/>
    </location>
</feature>
<dbReference type="GO" id="GO:1990404">
    <property type="term" value="F:NAD+-protein mono-ADP-ribosyltransferase activity"/>
    <property type="evidence" value="ECO:0007669"/>
    <property type="project" value="TreeGrafter"/>
</dbReference>
<dbReference type="GO" id="GO:0008270">
    <property type="term" value="F:zinc ion binding"/>
    <property type="evidence" value="ECO:0007669"/>
    <property type="project" value="UniProtKB-KW"/>
</dbReference>
<evidence type="ECO:0000256" key="8">
    <source>
        <dbReference type="ARBA" id="ARBA00022833"/>
    </source>
</evidence>
<evidence type="ECO:0000256" key="1">
    <source>
        <dbReference type="ARBA" id="ARBA00004123"/>
    </source>
</evidence>
<feature type="domain" description="C3H1-type" evidence="14">
    <location>
        <begin position="204"/>
        <end position="236"/>
    </location>
</feature>
<feature type="zinc finger region" description="C3H1-type" evidence="11">
    <location>
        <begin position="331"/>
        <end position="358"/>
    </location>
</feature>
<comment type="subcellular location">
    <subcellularLocation>
        <location evidence="2">Cytoplasm</location>
    </subcellularLocation>
    <subcellularLocation>
        <location evidence="1">Nucleus</location>
    </subcellularLocation>
</comment>
<feature type="zinc finger region" description="C3H1-type" evidence="11">
    <location>
        <begin position="204"/>
        <end position="236"/>
    </location>
</feature>
<dbReference type="InterPro" id="IPR000571">
    <property type="entry name" value="Znf_CCCH"/>
</dbReference>
<evidence type="ECO:0000259" key="16">
    <source>
        <dbReference type="PROSITE" id="PS51059"/>
    </source>
</evidence>
<keyword evidence="3" id="KW-0963">Cytoplasm</keyword>
<dbReference type="InterPro" id="IPR057602">
    <property type="entry name" value="Zfn-CCCH_PARP12"/>
</dbReference>
<keyword evidence="7 11" id="KW-0863">Zinc-finger</keyword>
<dbReference type="Gene3D" id="3.30.720.50">
    <property type="match status" value="1"/>
</dbReference>
<keyword evidence="5 11" id="KW-0479">Metal-binding</keyword>
<evidence type="ECO:0000259" key="14">
    <source>
        <dbReference type="PROSITE" id="PS50103"/>
    </source>
</evidence>
<evidence type="ECO:0000313" key="17">
    <source>
        <dbReference type="EMBL" id="KAF4114983.1"/>
    </source>
</evidence>
<organism evidence="17 18">
    <name type="scientific">Onychostoma macrolepis</name>
    <dbReference type="NCBI Taxonomy" id="369639"/>
    <lineage>
        <taxon>Eukaryota</taxon>
        <taxon>Metazoa</taxon>
        <taxon>Chordata</taxon>
        <taxon>Craniata</taxon>
        <taxon>Vertebrata</taxon>
        <taxon>Euteleostomi</taxon>
        <taxon>Actinopterygii</taxon>
        <taxon>Neopterygii</taxon>
        <taxon>Teleostei</taxon>
        <taxon>Ostariophysi</taxon>
        <taxon>Cypriniformes</taxon>
        <taxon>Cyprinidae</taxon>
        <taxon>Acrossocheilinae</taxon>
        <taxon>Onychostoma</taxon>
    </lineage>
</organism>
<evidence type="ECO:0000256" key="5">
    <source>
        <dbReference type="ARBA" id="ARBA00022723"/>
    </source>
</evidence>
<dbReference type="GO" id="GO:0005737">
    <property type="term" value="C:cytoplasm"/>
    <property type="evidence" value="ECO:0007669"/>
    <property type="project" value="UniProtKB-SubCell"/>
</dbReference>
<feature type="compositionally biased region" description="Low complexity" evidence="12">
    <location>
        <begin position="289"/>
        <end position="306"/>
    </location>
</feature>
<comment type="similarity">
    <text evidence="10">Belongs to the ARTD/PARP family.</text>
</comment>
<dbReference type="Pfam" id="PF23466">
    <property type="entry name" value="WWE_4"/>
    <property type="match status" value="1"/>
</dbReference>
<dbReference type="InterPro" id="IPR004170">
    <property type="entry name" value="WWE_dom"/>
</dbReference>
<evidence type="ECO:0000256" key="6">
    <source>
        <dbReference type="ARBA" id="ARBA00022737"/>
    </source>
</evidence>
<keyword evidence="8 11" id="KW-0862">Zinc</keyword>
<comment type="caution">
    <text evidence="17">The sequence shown here is derived from an EMBL/GenBank/DDBJ whole genome shotgun (WGS) entry which is preliminary data.</text>
</comment>
<feature type="region of interest" description="Disordered" evidence="12">
    <location>
        <begin position="760"/>
        <end position="817"/>
    </location>
</feature>
<evidence type="ECO:0000313" key="18">
    <source>
        <dbReference type="Proteomes" id="UP000579812"/>
    </source>
</evidence>
<keyword evidence="9" id="KW-0539">Nucleus</keyword>
<dbReference type="PROSITE" id="PS50918">
    <property type="entry name" value="WWE"/>
    <property type="match status" value="1"/>
</dbReference>
<sequence>MRKNQAGHLTLSLFSGTAVVFIVSLTTFHVTDNDDVRLSSSSMFKFRFPFLRNQFYFPVGPKLGSAELDLFSMTDAAIVKKICAHNGSIDYDALTSIFGLYDEAMDSVVGRSESFTVAFVNGQKKVIARTKVRLCRAQNCSGCSNLHLCKWFLFGSCRFDRGRRGCRFSHDLLSGQNALVLTAHGLDTLDVKELCILLMQSDYSFLPAVCHSYNNGTGEYGRCPDAENCRRLHICEKYLRGSCDCTRAHDFYEPHPLKTLQDRGIPAELMVIMKDLYSNIEALRHLSKAPSAPNAAGPNPRRGPNAQNRRPSSGFNAGRGQEAQRFPQNNMEKTEICLYFIKGHCKHGVSCRREHSNLPYKWEVKEGSEWKAIPDNEAIEKDYCNPARTYSSGMNPVYFDTMIQGSLSVRRLSTVSSVLQPTFILTTEWIWHWEDEFGNWIQYATADGGHRLSSISTAELEQKYQADNNAVVEFTAGSQTYELSFMDMIQTNKSYTTKKVVRRRPKFVSTADVRTIKTTKRTPNNFKALPEHWDKALTPETGYKSVTLQTTSAEYIKVKELFNRTMVGFKILKIERVQNKALWEVYQWQKDFMKKHNGGRDVTEKQLFHGTDSTHLDAICHNNFDWRICGTHGTAYGKGSYFARDAKYSHSYTKDSGTRSMFVCRILVGSYTKGESSYLRPPSKDGGDTVFYDSCVNDVFDPSIFVVFEKHQIYPEYLIEYRDSSGFDSTIRPAVARPTVPVRRHVPVYSNTNASLYNPSTTSFSSHPSSSNTSFYKPSSSASSSSSSLYASPSRSSSSYSSTSPKSSKSENQCTIS</sequence>
<evidence type="ECO:0000259" key="15">
    <source>
        <dbReference type="PROSITE" id="PS50918"/>
    </source>
</evidence>
<dbReference type="EMBL" id="JAAMOB010000004">
    <property type="protein sequence ID" value="KAF4114983.1"/>
    <property type="molecule type" value="Genomic_DNA"/>
</dbReference>
<feature type="domain" description="WWE" evidence="15">
    <location>
        <begin position="417"/>
        <end position="503"/>
    </location>
</feature>
<dbReference type="Proteomes" id="UP000579812">
    <property type="component" value="Unassembled WGS sequence"/>
</dbReference>
<accession>A0A7J6D6T7</accession>
<evidence type="ECO:0000256" key="9">
    <source>
        <dbReference type="ARBA" id="ARBA00023242"/>
    </source>
</evidence>
<feature type="region of interest" description="Disordered" evidence="12">
    <location>
        <begin position="288"/>
        <end position="327"/>
    </location>
</feature>
<reference evidence="17 18" key="1">
    <citation type="submission" date="2020-04" db="EMBL/GenBank/DDBJ databases">
        <title>Chromosome-level genome assembly of a cyprinid fish Onychostoma macrolepis by integration of Nanopore Sequencing, Bionano and Hi-C technology.</title>
        <authorList>
            <person name="Wang D."/>
        </authorList>
    </citation>
    <scope>NUCLEOTIDE SEQUENCE [LARGE SCALE GENOMIC DNA]</scope>
    <source>
        <strain evidence="17">SWU-2019</strain>
        <tissue evidence="17">Muscle</tissue>
    </source>
</reference>